<keyword evidence="1" id="KW-1133">Transmembrane helix</keyword>
<proteinExistence type="predicted"/>
<gene>
    <name evidence="2" type="ORF">ACFSM5_11420</name>
</gene>
<protein>
    <recommendedName>
        <fullName evidence="4">DUF2946 domain-containing protein</fullName>
    </recommendedName>
</protein>
<dbReference type="EMBL" id="JBHUIP010000011">
    <property type="protein sequence ID" value="MFD2263500.1"/>
    <property type="molecule type" value="Genomic_DNA"/>
</dbReference>
<keyword evidence="1" id="KW-0472">Membrane</keyword>
<keyword evidence="3" id="KW-1185">Reference proteome</keyword>
<evidence type="ECO:0008006" key="4">
    <source>
        <dbReference type="Google" id="ProtNLM"/>
    </source>
</evidence>
<comment type="caution">
    <text evidence="2">The sequence shown here is derived from an EMBL/GenBank/DDBJ whole genome shotgun (WGS) entry which is preliminary data.</text>
</comment>
<keyword evidence="1" id="KW-0812">Transmembrane</keyword>
<dbReference type="Proteomes" id="UP001597295">
    <property type="component" value="Unassembled WGS sequence"/>
</dbReference>
<feature type="transmembrane region" description="Helical" evidence="1">
    <location>
        <begin position="21"/>
        <end position="41"/>
    </location>
</feature>
<evidence type="ECO:0000313" key="3">
    <source>
        <dbReference type="Proteomes" id="UP001597295"/>
    </source>
</evidence>
<organism evidence="2 3">
    <name type="scientific">Lacibacterium aquatile</name>
    <dbReference type="NCBI Taxonomy" id="1168082"/>
    <lineage>
        <taxon>Bacteria</taxon>
        <taxon>Pseudomonadati</taxon>
        <taxon>Pseudomonadota</taxon>
        <taxon>Alphaproteobacteria</taxon>
        <taxon>Rhodospirillales</taxon>
        <taxon>Rhodospirillaceae</taxon>
    </lineage>
</organism>
<dbReference type="RefSeq" id="WP_379876512.1">
    <property type="nucleotide sequence ID" value="NZ_JBHUIP010000011.1"/>
</dbReference>
<evidence type="ECO:0000313" key="2">
    <source>
        <dbReference type="EMBL" id="MFD2263500.1"/>
    </source>
</evidence>
<reference evidence="3" key="1">
    <citation type="journal article" date="2019" name="Int. J. Syst. Evol. Microbiol.">
        <title>The Global Catalogue of Microorganisms (GCM) 10K type strain sequencing project: providing services to taxonomists for standard genome sequencing and annotation.</title>
        <authorList>
            <consortium name="The Broad Institute Genomics Platform"/>
            <consortium name="The Broad Institute Genome Sequencing Center for Infectious Disease"/>
            <person name="Wu L."/>
            <person name="Ma J."/>
        </authorList>
    </citation>
    <scope>NUCLEOTIDE SEQUENCE [LARGE SCALE GENOMIC DNA]</scope>
    <source>
        <strain evidence="3">CGMCC 1.19062</strain>
    </source>
</reference>
<evidence type="ECO:0000256" key="1">
    <source>
        <dbReference type="SAM" id="Phobius"/>
    </source>
</evidence>
<sequence>MVRDRYIGKESRNRLLLMRRAWAMLAVLSILIMGFVSPGAAGMQTESQERAAIVALFGPGVLCETAQSDDQIAVSHAYHCMLCSAHKVLAPVAVDSVVVFSSEASPAVAWNETSVEFGVADLQERPNKPRDPPAIG</sequence>
<accession>A0ABW5DW72</accession>
<name>A0ABW5DW72_9PROT</name>